<dbReference type="Gene3D" id="3.30.70.1290">
    <property type="entry name" value="Transposase IS200-like"/>
    <property type="match status" value="1"/>
</dbReference>
<comment type="caution">
    <text evidence="1">The sequence shown here is derived from an EMBL/GenBank/DDBJ whole genome shotgun (WGS) entry which is preliminary data.</text>
</comment>
<protein>
    <submittedName>
        <fullName evidence="1">Uncharacterized protein</fullName>
    </submittedName>
</protein>
<organism evidence="1 2">
    <name type="scientific">Microcystis aeruginosa NIES-298</name>
    <dbReference type="NCBI Taxonomy" id="449468"/>
    <lineage>
        <taxon>Bacteria</taxon>
        <taxon>Bacillati</taxon>
        <taxon>Cyanobacteriota</taxon>
        <taxon>Cyanophyceae</taxon>
        <taxon>Oscillatoriophycideae</taxon>
        <taxon>Chroococcales</taxon>
        <taxon>Microcystaceae</taxon>
        <taxon>Microcystis</taxon>
    </lineage>
</organism>
<dbReference type="SMART" id="SM01321">
    <property type="entry name" value="Y1_Tnp"/>
    <property type="match status" value="1"/>
</dbReference>
<evidence type="ECO:0000313" key="2">
    <source>
        <dbReference type="Proteomes" id="UP000236321"/>
    </source>
</evidence>
<dbReference type="AlphaFoldDB" id="A0A2H6BT95"/>
<dbReference type="Proteomes" id="UP000236321">
    <property type="component" value="Unassembled WGS sequence"/>
</dbReference>
<evidence type="ECO:0000313" key="1">
    <source>
        <dbReference type="EMBL" id="GBD53398.1"/>
    </source>
</evidence>
<dbReference type="GO" id="GO:0004803">
    <property type="term" value="F:transposase activity"/>
    <property type="evidence" value="ECO:0007669"/>
    <property type="project" value="InterPro"/>
</dbReference>
<gene>
    <name evidence="1" type="ORF">BGM30_24910</name>
</gene>
<dbReference type="InterPro" id="IPR036515">
    <property type="entry name" value="Transposase_17_sf"/>
</dbReference>
<dbReference type="RefSeq" id="WP_103112402.1">
    <property type="nucleotide sequence ID" value="NZ_BEIU01000001.1"/>
</dbReference>
<dbReference type="GO" id="GO:0006313">
    <property type="term" value="P:DNA transposition"/>
    <property type="evidence" value="ECO:0007669"/>
    <property type="project" value="InterPro"/>
</dbReference>
<proteinExistence type="predicted"/>
<dbReference type="PANTHER" id="PTHR36966">
    <property type="entry name" value="REP-ASSOCIATED TYROSINE TRANSPOSASE"/>
    <property type="match status" value="1"/>
</dbReference>
<dbReference type="InterPro" id="IPR002686">
    <property type="entry name" value="Transposase_17"/>
</dbReference>
<name>A0A2H6BT95_MICAE</name>
<dbReference type="EMBL" id="BEYQ01000007">
    <property type="protein sequence ID" value="GBD53398.1"/>
    <property type="molecule type" value="Genomic_DNA"/>
</dbReference>
<dbReference type="PANTHER" id="PTHR36966:SF1">
    <property type="entry name" value="REP-ASSOCIATED TYROSINE TRANSPOSASE"/>
    <property type="match status" value="1"/>
</dbReference>
<accession>A0A2H6BT95</accession>
<sequence>MTFDPEKHHRRSIRLRNYDYSQPGAYFVTICTYQKQSWFGEIKNGQIYLNQLGKIVADEWLKTCKIPPNFKLDEWVIMPNHFHGIVIINDYSGDDQSLGARDAPLDLGARDAPLDLGARDAPLQQKPNSLSSCIAGFKSAVTKRINLLRQNTVPPIWQRNYYESILRDEKYLAVVREYIINNPKNWPNDRDYLPIDQQSQELYLDLLF</sequence>
<dbReference type="InterPro" id="IPR052715">
    <property type="entry name" value="RAYT_transposase"/>
</dbReference>
<reference evidence="2" key="1">
    <citation type="submission" date="2017-12" db="EMBL/GenBank/DDBJ databases">
        <title>Improved Draft Genome Sequence of Microcystis aeruginosa NIES-298, a Microcystin-Producing Cyanobacterium from Lake Kasumigaura, Japan.</title>
        <authorList>
            <person name="Yamaguchi H."/>
            <person name="Suzuki S."/>
            <person name="Kawachi M."/>
        </authorList>
    </citation>
    <scope>NUCLEOTIDE SEQUENCE [LARGE SCALE GENOMIC DNA]</scope>
    <source>
        <strain evidence="2">NIES-298</strain>
    </source>
</reference>
<dbReference type="SUPFAM" id="SSF143422">
    <property type="entry name" value="Transposase IS200-like"/>
    <property type="match status" value="1"/>
</dbReference>
<dbReference type="GO" id="GO:0043565">
    <property type="term" value="F:sequence-specific DNA binding"/>
    <property type="evidence" value="ECO:0007669"/>
    <property type="project" value="TreeGrafter"/>
</dbReference>